<dbReference type="PROSITE" id="PS50097">
    <property type="entry name" value="BTB"/>
    <property type="match status" value="1"/>
</dbReference>
<accession>A0A1Q9EQY3</accession>
<dbReference type="CDD" id="cd14733">
    <property type="entry name" value="BACK"/>
    <property type="match status" value="1"/>
</dbReference>
<dbReference type="PANTHER" id="PTHR24413">
    <property type="entry name" value="SPECKLE-TYPE POZ PROTEIN"/>
    <property type="match status" value="1"/>
</dbReference>
<comment type="caution">
    <text evidence="3">The sequence shown here is derived from an EMBL/GenBank/DDBJ whole genome shotgun (WGS) entry which is preliminary data.</text>
</comment>
<dbReference type="Pfam" id="PF00651">
    <property type="entry name" value="BTB"/>
    <property type="match status" value="1"/>
</dbReference>
<dbReference type="SMART" id="SM00225">
    <property type="entry name" value="BTB"/>
    <property type="match status" value="1"/>
</dbReference>
<dbReference type="SUPFAM" id="SSF54695">
    <property type="entry name" value="POZ domain"/>
    <property type="match status" value="1"/>
</dbReference>
<keyword evidence="1" id="KW-0812">Transmembrane</keyword>
<dbReference type="InterPro" id="IPR000210">
    <property type="entry name" value="BTB/POZ_dom"/>
</dbReference>
<keyword evidence="1" id="KW-1133">Transmembrane helix</keyword>
<evidence type="ECO:0000256" key="1">
    <source>
        <dbReference type="SAM" id="Phobius"/>
    </source>
</evidence>
<proteinExistence type="predicted"/>
<evidence type="ECO:0000259" key="2">
    <source>
        <dbReference type="PROSITE" id="PS50097"/>
    </source>
</evidence>
<dbReference type="Gene3D" id="3.30.710.10">
    <property type="entry name" value="Potassium Channel Kv1.1, Chain A"/>
    <property type="match status" value="1"/>
</dbReference>
<gene>
    <name evidence="3" type="primary">bath-40</name>
    <name evidence="3" type="ORF">AK812_SmicGene6497</name>
</gene>
<dbReference type="OMA" id="ANSGHTH"/>
<dbReference type="EMBL" id="LSRX01000089">
    <property type="protein sequence ID" value="OLQ09844.1"/>
    <property type="molecule type" value="Genomic_DNA"/>
</dbReference>
<sequence>MACAVDEADKAFAADVLGGCFGQGGDFAVVVEERVTGKSGQDAEVVRTEFKVWSVLLSQWSRVFHTMITSTSFREQAAAEVVIQDFSATTVEAFLRFLYSGVLRGSLATTVEVGMLADKYQVDKLQSLCKQAVQKQLRPETACELLQLADRCQNADLRLQALEKILINPKDALRLRPAISPRLLDEVLSSPFLCVEQEELFQLLQGWGKRKASALDDDLQPVIDNHTVVVVGRKQARYSFSVLGSLWNMYERGGKEGPFLGYWVNVTLGNSDVVKAETETKSMNKLRDVARNHGSLRMEKGWISWMLPHHCVYIMGIVFLFAAHAPVSFDILSSLDGLNWHVLFTIDHRVDTPPNLSEVPIQRPPQPAKWFKLQVREGVYENSFSVRGILRQDANHPSNPSK</sequence>
<feature type="transmembrane region" description="Helical" evidence="1">
    <location>
        <begin position="302"/>
        <end position="323"/>
    </location>
</feature>
<protein>
    <submittedName>
        <fullName evidence="3">BTB and MATH domain-containing protein 40</fullName>
    </submittedName>
</protein>
<evidence type="ECO:0000313" key="4">
    <source>
        <dbReference type="Proteomes" id="UP000186817"/>
    </source>
</evidence>
<keyword evidence="1" id="KW-0472">Membrane</keyword>
<evidence type="ECO:0000313" key="3">
    <source>
        <dbReference type="EMBL" id="OLQ09844.1"/>
    </source>
</evidence>
<dbReference type="CDD" id="cd18186">
    <property type="entry name" value="BTB_POZ_ZBTB_KLHL-like"/>
    <property type="match status" value="1"/>
</dbReference>
<reference evidence="3 4" key="1">
    <citation type="submission" date="2016-02" db="EMBL/GenBank/DDBJ databases">
        <title>Genome analysis of coral dinoflagellate symbionts highlights evolutionary adaptations to a symbiotic lifestyle.</title>
        <authorList>
            <person name="Aranda M."/>
            <person name="Li Y."/>
            <person name="Liew Y.J."/>
            <person name="Baumgarten S."/>
            <person name="Simakov O."/>
            <person name="Wilson M."/>
            <person name="Piel J."/>
            <person name="Ashoor H."/>
            <person name="Bougouffa S."/>
            <person name="Bajic V.B."/>
            <person name="Ryu T."/>
            <person name="Ravasi T."/>
            <person name="Bayer T."/>
            <person name="Micklem G."/>
            <person name="Kim H."/>
            <person name="Bhak J."/>
            <person name="Lajeunesse T.C."/>
            <person name="Voolstra C.R."/>
        </authorList>
    </citation>
    <scope>NUCLEOTIDE SEQUENCE [LARGE SCALE GENOMIC DNA]</scope>
    <source>
        <strain evidence="3 4">CCMP2467</strain>
    </source>
</reference>
<feature type="domain" description="BTB" evidence="2">
    <location>
        <begin position="25"/>
        <end position="101"/>
    </location>
</feature>
<dbReference type="Proteomes" id="UP000186817">
    <property type="component" value="Unassembled WGS sequence"/>
</dbReference>
<keyword evidence="4" id="KW-1185">Reference proteome</keyword>
<dbReference type="InterPro" id="IPR011333">
    <property type="entry name" value="SKP1/BTB/POZ_sf"/>
</dbReference>
<name>A0A1Q9EQY3_SYMMI</name>
<organism evidence="3 4">
    <name type="scientific">Symbiodinium microadriaticum</name>
    <name type="common">Dinoflagellate</name>
    <name type="synonym">Zooxanthella microadriatica</name>
    <dbReference type="NCBI Taxonomy" id="2951"/>
    <lineage>
        <taxon>Eukaryota</taxon>
        <taxon>Sar</taxon>
        <taxon>Alveolata</taxon>
        <taxon>Dinophyceae</taxon>
        <taxon>Suessiales</taxon>
        <taxon>Symbiodiniaceae</taxon>
        <taxon>Symbiodinium</taxon>
    </lineage>
</organism>
<dbReference type="OrthoDB" id="409441at2759"/>
<dbReference type="AlphaFoldDB" id="A0A1Q9EQY3"/>